<proteinExistence type="predicted"/>
<dbReference type="Gene3D" id="3.10.110.10">
    <property type="entry name" value="Ubiquitin Conjugating Enzyme"/>
    <property type="match status" value="1"/>
</dbReference>
<dbReference type="RefSeq" id="XP_037216317.1">
    <property type="nucleotide sequence ID" value="XM_037366923.1"/>
</dbReference>
<dbReference type="AlphaFoldDB" id="A0A8H6W0J9"/>
<dbReference type="SUPFAM" id="SSF54495">
    <property type="entry name" value="UBC-like"/>
    <property type="match status" value="1"/>
</dbReference>
<keyword evidence="5" id="KW-1185">Reference proteome</keyword>
<organism evidence="4 5">
    <name type="scientific">Mycena indigotica</name>
    <dbReference type="NCBI Taxonomy" id="2126181"/>
    <lineage>
        <taxon>Eukaryota</taxon>
        <taxon>Fungi</taxon>
        <taxon>Dikarya</taxon>
        <taxon>Basidiomycota</taxon>
        <taxon>Agaricomycotina</taxon>
        <taxon>Agaricomycetes</taxon>
        <taxon>Agaricomycetidae</taxon>
        <taxon>Agaricales</taxon>
        <taxon>Marasmiineae</taxon>
        <taxon>Mycenaceae</taxon>
        <taxon>Mycena</taxon>
    </lineage>
</organism>
<feature type="compositionally biased region" description="Basic and acidic residues" evidence="2">
    <location>
        <begin position="200"/>
        <end position="220"/>
    </location>
</feature>
<feature type="coiled-coil region" evidence="1">
    <location>
        <begin position="148"/>
        <end position="175"/>
    </location>
</feature>
<evidence type="ECO:0000313" key="4">
    <source>
        <dbReference type="EMBL" id="KAF7294954.1"/>
    </source>
</evidence>
<dbReference type="Proteomes" id="UP000636479">
    <property type="component" value="Unassembled WGS sequence"/>
</dbReference>
<comment type="caution">
    <text evidence="4">The sequence shown here is derived from an EMBL/GenBank/DDBJ whole genome shotgun (WGS) entry which is preliminary data.</text>
</comment>
<name>A0A8H6W0J9_9AGAR</name>
<evidence type="ECO:0000256" key="1">
    <source>
        <dbReference type="SAM" id="Coils"/>
    </source>
</evidence>
<dbReference type="GeneID" id="59349439"/>
<dbReference type="PANTHER" id="PTHR12292">
    <property type="entry name" value="RWD DOMAIN-CONTAINING PROTEIN"/>
    <property type="match status" value="1"/>
</dbReference>
<dbReference type="InterPro" id="IPR006575">
    <property type="entry name" value="RWD_dom"/>
</dbReference>
<dbReference type="PROSITE" id="PS50908">
    <property type="entry name" value="RWD"/>
    <property type="match status" value="1"/>
</dbReference>
<dbReference type="InterPro" id="IPR040213">
    <property type="entry name" value="GIR2-like"/>
</dbReference>
<dbReference type="Pfam" id="PF16543">
    <property type="entry name" value="DFRP_C"/>
    <property type="match status" value="1"/>
</dbReference>
<gene>
    <name evidence="4" type="ORF">MIND_01033500</name>
</gene>
<evidence type="ECO:0000256" key="2">
    <source>
        <dbReference type="SAM" id="MobiDB-lite"/>
    </source>
</evidence>
<evidence type="ECO:0000313" key="5">
    <source>
        <dbReference type="Proteomes" id="UP000636479"/>
    </source>
</evidence>
<feature type="compositionally biased region" description="Acidic residues" evidence="2">
    <location>
        <begin position="262"/>
        <end position="276"/>
    </location>
</feature>
<reference evidence="4" key="1">
    <citation type="submission" date="2020-05" db="EMBL/GenBank/DDBJ databases">
        <title>Mycena genomes resolve the evolution of fungal bioluminescence.</title>
        <authorList>
            <person name="Tsai I.J."/>
        </authorList>
    </citation>
    <scope>NUCLEOTIDE SEQUENCE</scope>
    <source>
        <strain evidence="4">171206Taipei</strain>
    </source>
</reference>
<dbReference type="InterPro" id="IPR032378">
    <property type="entry name" value="ZC3H15/TMA46_C"/>
</dbReference>
<evidence type="ECO:0000259" key="3">
    <source>
        <dbReference type="PROSITE" id="PS50908"/>
    </source>
</evidence>
<protein>
    <submittedName>
        <fullName evidence="4">RWD-domain-containing protein</fullName>
    </submittedName>
</protein>
<accession>A0A8H6W0J9</accession>
<feature type="domain" description="RWD" evidence="3">
    <location>
        <begin position="41"/>
        <end position="147"/>
    </location>
</feature>
<keyword evidence="1" id="KW-0175">Coiled coil</keyword>
<dbReference type="Pfam" id="PF05773">
    <property type="entry name" value="RWD"/>
    <property type="match status" value="1"/>
</dbReference>
<dbReference type="InterPro" id="IPR016135">
    <property type="entry name" value="UBQ-conjugating_enzyme/RWD"/>
</dbReference>
<sequence>MSADALIEEFEVTYRASLVALLSTRDARSWKPYTRQNSLVGAFCALGNYDQTYVQEISESVIEIDVEPEEDMESVELIKLKLQVAYGPDYPDVLPQLSLHPLDDGGEIDDEEIAMLLKDLYSVGEENLGIAMTFTLVSHLRERLAAFVKERAERIRKEEMEKERLAIEAEEARTRGTAVTHESFKAWKIKFDQEQAAAKRANDEEKLRGLTAKEREESRRAATRLSGRQLFEGNRNLEEDSLMEEGTVSVDVSQYDRSNRDDEPEEEEGITFSDSD</sequence>
<dbReference type="OrthoDB" id="277175at2759"/>
<feature type="region of interest" description="Disordered" evidence="2">
    <location>
        <begin position="200"/>
        <end position="276"/>
    </location>
</feature>
<dbReference type="EMBL" id="JACAZF010000009">
    <property type="protein sequence ID" value="KAF7294954.1"/>
    <property type="molecule type" value="Genomic_DNA"/>
</dbReference>